<accession>A0ABS3J818</accession>
<reference evidence="2 3" key="1">
    <citation type="submission" date="2021-03" db="EMBL/GenBank/DDBJ databases">
        <title>Whole genome sequence of Jiella sp. MQZ13P-4.</title>
        <authorList>
            <person name="Tuo L."/>
        </authorList>
    </citation>
    <scope>NUCLEOTIDE SEQUENCE [LARGE SCALE GENOMIC DNA]</scope>
    <source>
        <strain evidence="2 3">MQZ13P-4</strain>
    </source>
</reference>
<evidence type="ECO:0000313" key="2">
    <source>
        <dbReference type="EMBL" id="MBO0905805.1"/>
    </source>
</evidence>
<comment type="caution">
    <text evidence="2">The sequence shown here is derived from an EMBL/GenBank/DDBJ whole genome shotgun (WGS) entry which is preliminary data.</text>
</comment>
<evidence type="ECO:0008006" key="4">
    <source>
        <dbReference type="Google" id="ProtNLM"/>
    </source>
</evidence>
<evidence type="ECO:0000313" key="3">
    <source>
        <dbReference type="Proteomes" id="UP000664288"/>
    </source>
</evidence>
<organism evidence="2 3">
    <name type="scientific">Jiella sonneratiae</name>
    <dbReference type="NCBI Taxonomy" id="2816856"/>
    <lineage>
        <taxon>Bacteria</taxon>
        <taxon>Pseudomonadati</taxon>
        <taxon>Pseudomonadota</taxon>
        <taxon>Alphaproteobacteria</taxon>
        <taxon>Hyphomicrobiales</taxon>
        <taxon>Aurantimonadaceae</taxon>
        <taxon>Jiella</taxon>
    </lineage>
</organism>
<dbReference type="EMBL" id="JAFMPY010000026">
    <property type="protein sequence ID" value="MBO0905805.1"/>
    <property type="molecule type" value="Genomic_DNA"/>
</dbReference>
<keyword evidence="1" id="KW-0732">Signal</keyword>
<evidence type="ECO:0000256" key="1">
    <source>
        <dbReference type="SAM" id="SignalP"/>
    </source>
</evidence>
<sequence length="209" mass="22589">MSLFKTVRSVMSRGFVLLLLAFVVAASAGVKHAAAQTSSSSSRSDDYGHYDGSDIVKILPGPDSGATQAIVRRIEDGNRHCSELDPVYRIDCLRASYAWVAEEAAKLGPEYAEAAVILGELSSDLDRVVTENLDTEAPRARSPRPAIRKKDTQYRAVKRENLAKANAEAVQAIDKAVKALQRSATGRRAAAYQRIAEAVDSSKVLLRSA</sequence>
<feature type="chain" id="PRO_5047053148" description="Secreted protein" evidence="1">
    <location>
        <begin position="29"/>
        <end position="209"/>
    </location>
</feature>
<keyword evidence="3" id="KW-1185">Reference proteome</keyword>
<dbReference type="RefSeq" id="WP_207352440.1">
    <property type="nucleotide sequence ID" value="NZ_JAFMPY010000026.1"/>
</dbReference>
<feature type="signal peptide" evidence="1">
    <location>
        <begin position="1"/>
        <end position="28"/>
    </location>
</feature>
<name>A0ABS3J818_9HYPH</name>
<dbReference type="Proteomes" id="UP000664288">
    <property type="component" value="Unassembled WGS sequence"/>
</dbReference>
<proteinExistence type="predicted"/>
<gene>
    <name evidence="2" type="ORF">J1C47_19345</name>
</gene>
<protein>
    <recommendedName>
        <fullName evidence="4">Secreted protein</fullName>
    </recommendedName>
</protein>